<evidence type="ECO:0000256" key="2">
    <source>
        <dbReference type="SAM" id="SignalP"/>
    </source>
</evidence>
<evidence type="ECO:0008006" key="5">
    <source>
        <dbReference type="Google" id="ProtNLM"/>
    </source>
</evidence>
<dbReference type="OrthoDB" id="8592629at2"/>
<dbReference type="EMBL" id="CP034433">
    <property type="protein sequence ID" value="AZN36505.1"/>
    <property type="molecule type" value="Genomic_DNA"/>
</dbReference>
<accession>A0A3S8ZSV4</accession>
<name>A0A3S8ZSV4_9NEIS</name>
<keyword evidence="2" id="KW-0732">Signal</keyword>
<protein>
    <recommendedName>
        <fullName evidence="5">Lipoprotein</fullName>
    </recommendedName>
</protein>
<keyword evidence="1" id="KW-0175">Coiled coil</keyword>
<dbReference type="AlphaFoldDB" id="A0A3S8ZSV4"/>
<evidence type="ECO:0000313" key="3">
    <source>
        <dbReference type="EMBL" id="AZN36505.1"/>
    </source>
</evidence>
<reference evidence="3 4" key="1">
    <citation type="submission" date="2018-12" db="EMBL/GenBank/DDBJ databases">
        <title>Complete genome sequence of Iodobacter sp. H11R3.</title>
        <authorList>
            <person name="Bae J.-W."/>
        </authorList>
    </citation>
    <scope>NUCLEOTIDE SEQUENCE [LARGE SCALE GENOMIC DNA]</scope>
    <source>
        <strain evidence="3 4">H11R3</strain>
    </source>
</reference>
<organism evidence="3 4">
    <name type="scientific">Iodobacter ciconiae</name>
    <dbReference type="NCBI Taxonomy" id="2496266"/>
    <lineage>
        <taxon>Bacteria</taxon>
        <taxon>Pseudomonadati</taxon>
        <taxon>Pseudomonadota</taxon>
        <taxon>Betaproteobacteria</taxon>
        <taxon>Neisseriales</taxon>
        <taxon>Chitinibacteraceae</taxon>
        <taxon>Iodobacter</taxon>
    </lineage>
</organism>
<proteinExistence type="predicted"/>
<evidence type="ECO:0000256" key="1">
    <source>
        <dbReference type="SAM" id="Coils"/>
    </source>
</evidence>
<dbReference type="RefSeq" id="WP_125973251.1">
    <property type="nucleotide sequence ID" value="NZ_CP034433.1"/>
</dbReference>
<dbReference type="KEGG" id="iod:EJO50_08350"/>
<feature type="chain" id="PRO_5019429561" description="Lipoprotein" evidence="2">
    <location>
        <begin position="23"/>
        <end position="141"/>
    </location>
</feature>
<dbReference type="Proteomes" id="UP000282438">
    <property type="component" value="Chromosome"/>
</dbReference>
<keyword evidence="4" id="KW-1185">Reference proteome</keyword>
<feature type="coiled-coil region" evidence="1">
    <location>
        <begin position="110"/>
        <end position="137"/>
    </location>
</feature>
<evidence type="ECO:0000313" key="4">
    <source>
        <dbReference type="Proteomes" id="UP000282438"/>
    </source>
</evidence>
<feature type="signal peptide" evidence="2">
    <location>
        <begin position="1"/>
        <end position="22"/>
    </location>
</feature>
<sequence>MKHTIHLRIVLGLCCMAFSACTSLEPVGGAPLQTTCKTEIGSASTPPNDRLLALAQQLINSHADLNRIQAQLDAIPITDSASQSLAQLISSQINERKRLTALLDKQITATKEQQKRANDLAAKLEALKEMEKDMLERNKKP</sequence>
<dbReference type="PROSITE" id="PS51257">
    <property type="entry name" value="PROKAR_LIPOPROTEIN"/>
    <property type="match status" value="1"/>
</dbReference>
<gene>
    <name evidence="3" type="ORF">EJO50_08350</name>
</gene>